<dbReference type="GO" id="GO:0043023">
    <property type="term" value="F:ribosomal large subunit binding"/>
    <property type="evidence" value="ECO:0007669"/>
    <property type="project" value="InterPro"/>
</dbReference>
<dbReference type="AlphaFoldDB" id="A0A9Q1QHU8"/>
<protein>
    <recommendedName>
        <fullName evidence="2 7">60S ribosomal export protein NMD3</fullName>
    </recommendedName>
</protein>
<comment type="similarity">
    <text evidence="1 7">Belongs to the NMD3 family.</text>
</comment>
<evidence type="ECO:0000259" key="8">
    <source>
        <dbReference type="Pfam" id="PF04981"/>
    </source>
</evidence>
<evidence type="ECO:0000256" key="6">
    <source>
        <dbReference type="ARBA" id="ARBA00023242"/>
    </source>
</evidence>
<dbReference type="PANTHER" id="PTHR12746:SF2">
    <property type="entry name" value="60S RIBOSOMAL EXPORT PROTEIN NMD3"/>
    <property type="match status" value="1"/>
</dbReference>
<comment type="function">
    <text evidence="7">Acts as an adapter for the XPO1/CRM1-mediated export of the 60S ribosomal subunit.</text>
</comment>
<keyword evidence="12" id="KW-1185">Reference proteome</keyword>
<evidence type="ECO:0000313" key="11">
    <source>
        <dbReference type="EMBL" id="KAJ8443143.1"/>
    </source>
</evidence>
<keyword evidence="3 7" id="KW-0813">Transport</keyword>
<dbReference type="InterPro" id="IPR007064">
    <property type="entry name" value="Nmd3_N"/>
</dbReference>
<dbReference type="OrthoDB" id="203821at2759"/>
<comment type="subcellular location">
    <subcellularLocation>
        <location evidence="7">Cytoplasm</location>
    </subcellularLocation>
    <subcellularLocation>
        <location evidence="7">Nucleus</location>
    </subcellularLocation>
</comment>
<dbReference type="Pfam" id="PF21193">
    <property type="entry name" value="NMD_SH3"/>
    <property type="match status" value="1"/>
</dbReference>
<evidence type="ECO:0000256" key="7">
    <source>
        <dbReference type="RuleBase" id="RU364108"/>
    </source>
</evidence>
<feature type="domain" description="Nmd3 N-terminal" evidence="8">
    <location>
        <begin position="99"/>
        <end position="297"/>
    </location>
</feature>
<dbReference type="Pfam" id="PF04981">
    <property type="entry name" value="NMD3"/>
    <property type="match status" value="1"/>
</dbReference>
<comment type="caution">
    <text evidence="11">The sequence shown here is derived from an EMBL/GenBank/DDBJ whole genome shotgun (WGS) entry which is preliminary data.</text>
</comment>
<dbReference type="Proteomes" id="UP001153076">
    <property type="component" value="Unassembled WGS sequence"/>
</dbReference>
<keyword evidence="6 7" id="KW-0539">Nucleus</keyword>
<dbReference type="InterPro" id="IPR048898">
    <property type="entry name" value="OB_NMD3"/>
</dbReference>
<feature type="domain" description="60S ribosomal export protein NMD3 SH3" evidence="10">
    <location>
        <begin position="313"/>
        <end position="353"/>
    </location>
</feature>
<gene>
    <name evidence="11" type="ORF">Cgig2_005694</name>
</gene>
<keyword evidence="4 7" id="KW-0963">Cytoplasm</keyword>
<evidence type="ECO:0000256" key="2">
    <source>
        <dbReference type="ARBA" id="ARBA00017035"/>
    </source>
</evidence>
<dbReference type="GO" id="GO:0015031">
    <property type="term" value="P:protein transport"/>
    <property type="evidence" value="ECO:0007669"/>
    <property type="project" value="UniProtKB-KW"/>
</dbReference>
<dbReference type="GO" id="GO:0005634">
    <property type="term" value="C:nucleus"/>
    <property type="evidence" value="ECO:0007669"/>
    <property type="project" value="UniProtKB-SubCell"/>
</dbReference>
<evidence type="ECO:0000256" key="4">
    <source>
        <dbReference type="ARBA" id="ARBA00022490"/>
    </source>
</evidence>
<dbReference type="EMBL" id="JAKOGI010000125">
    <property type="protein sequence ID" value="KAJ8443143.1"/>
    <property type="molecule type" value="Genomic_DNA"/>
</dbReference>
<evidence type="ECO:0000256" key="1">
    <source>
        <dbReference type="ARBA" id="ARBA00009794"/>
    </source>
</evidence>
<dbReference type="InterPro" id="IPR039768">
    <property type="entry name" value="Nmd3"/>
</dbReference>
<name>A0A9Q1QHU8_9CARY</name>
<evidence type="ECO:0000313" key="12">
    <source>
        <dbReference type="Proteomes" id="UP001153076"/>
    </source>
</evidence>
<dbReference type="InterPro" id="IPR048899">
    <property type="entry name" value="NMD_SH3"/>
</dbReference>
<accession>A0A9Q1QHU8</accession>
<evidence type="ECO:0000259" key="9">
    <source>
        <dbReference type="Pfam" id="PF21192"/>
    </source>
</evidence>
<keyword evidence="5 7" id="KW-0653">Protein transport</keyword>
<feature type="domain" description="60S ribosomal export protein NMD3 OB-fold" evidence="9">
    <location>
        <begin position="377"/>
        <end position="460"/>
    </location>
</feature>
<proteinExistence type="inferred from homology"/>
<reference evidence="11" key="1">
    <citation type="submission" date="2022-04" db="EMBL/GenBank/DDBJ databases">
        <title>Carnegiea gigantea Genome sequencing and assembly v2.</title>
        <authorList>
            <person name="Copetti D."/>
            <person name="Sanderson M.J."/>
            <person name="Burquez A."/>
            <person name="Wojciechowski M.F."/>
        </authorList>
    </citation>
    <scope>NUCLEOTIDE SEQUENCE</scope>
    <source>
        <strain evidence="11">SGP5-SGP5p</strain>
        <tissue evidence="11">Aerial part</tissue>
    </source>
</reference>
<dbReference type="GO" id="GO:0000055">
    <property type="term" value="P:ribosomal large subunit export from nucleus"/>
    <property type="evidence" value="ECO:0007669"/>
    <property type="project" value="TreeGrafter"/>
</dbReference>
<evidence type="ECO:0000256" key="3">
    <source>
        <dbReference type="ARBA" id="ARBA00022448"/>
    </source>
</evidence>
<dbReference type="GO" id="GO:0005737">
    <property type="term" value="C:cytoplasm"/>
    <property type="evidence" value="ECO:0007669"/>
    <property type="project" value="UniProtKB-SubCell"/>
</dbReference>
<sequence length="545" mass="61458">MATRDKKSARLQLLKWGCREKAISKTTKRRNPPRISTIDKRKLLLQSLNGVLSPSAMKEVRTPSTAIHISYFHLILWRFNGVYDLGSLMRFEIRKVLVREADPMTGLPKFMVINHCRNCAKYYDSSNCLAPTHSPELLNVLVKMLDRYFRRPSLVLLNAQFLYTEAVSKSSIKISLSLQVETPTGEKFERTCTVEYLVKFQECRLCWLMGPTRPWNFVVQLRPYATSNRQSLLNLEPRILRLAPIMGAVNLRKVGRGIDVFFAKEMCANSFVIIISRFAPIKKGKIHKTLSHHNSKNDTTSCQVCIPAFVFPICTTDLVFLPSKVSAKLGNLGPLVICTKAKRSITLLDPFTLCEFILGVDQYWNAPFEVLKTREELVEFMVLNVEIVSNGHNYSLADVEVARISDFGQNDLRFSVRSHLGNILKPGDVALGYVLYGANITDVEADKCRDLLPDVVLIEKKCEQPLMKPEKRNANPEYLEFLRGLEKNPEAMFNLSLKCGNNDDEKETAAMASVVTGTNAGFDLDNLLAGLGLSDGEDGDPIRKD</sequence>
<organism evidence="11 12">
    <name type="scientific">Carnegiea gigantea</name>
    <dbReference type="NCBI Taxonomy" id="171969"/>
    <lineage>
        <taxon>Eukaryota</taxon>
        <taxon>Viridiplantae</taxon>
        <taxon>Streptophyta</taxon>
        <taxon>Embryophyta</taxon>
        <taxon>Tracheophyta</taxon>
        <taxon>Spermatophyta</taxon>
        <taxon>Magnoliopsida</taxon>
        <taxon>eudicotyledons</taxon>
        <taxon>Gunneridae</taxon>
        <taxon>Pentapetalae</taxon>
        <taxon>Caryophyllales</taxon>
        <taxon>Cactineae</taxon>
        <taxon>Cactaceae</taxon>
        <taxon>Cactoideae</taxon>
        <taxon>Echinocereeae</taxon>
        <taxon>Carnegiea</taxon>
    </lineage>
</organism>
<evidence type="ECO:0000256" key="5">
    <source>
        <dbReference type="ARBA" id="ARBA00022927"/>
    </source>
</evidence>
<dbReference type="PANTHER" id="PTHR12746">
    <property type="entry name" value="NONSENSE-MEDIATED MRNA DECAY PROTEIN 3"/>
    <property type="match status" value="1"/>
</dbReference>
<dbReference type="Pfam" id="PF21192">
    <property type="entry name" value="OB_NMD3"/>
    <property type="match status" value="1"/>
</dbReference>
<evidence type="ECO:0000259" key="10">
    <source>
        <dbReference type="Pfam" id="PF21193"/>
    </source>
</evidence>